<evidence type="ECO:0000256" key="7">
    <source>
        <dbReference type="SAM" id="Phobius"/>
    </source>
</evidence>
<evidence type="ECO:0000256" key="6">
    <source>
        <dbReference type="ARBA" id="ARBA00023136"/>
    </source>
</evidence>
<comment type="subcellular location">
    <subcellularLocation>
        <location evidence="1">Cell membrane</location>
        <topology evidence="1">Multi-pass membrane protein</topology>
    </subcellularLocation>
</comment>
<dbReference type="GO" id="GO:0005886">
    <property type="term" value="C:plasma membrane"/>
    <property type="evidence" value="ECO:0007669"/>
    <property type="project" value="UniProtKB-SubCell"/>
</dbReference>
<feature type="transmembrane region" description="Helical" evidence="7">
    <location>
        <begin position="84"/>
        <end position="104"/>
    </location>
</feature>
<dbReference type="EMBL" id="QSKW01000005">
    <property type="protein sequence ID" value="RHE99127.1"/>
    <property type="molecule type" value="Genomic_DNA"/>
</dbReference>
<feature type="transmembrane region" description="Helical" evidence="7">
    <location>
        <begin position="42"/>
        <end position="63"/>
    </location>
</feature>
<evidence type="ECO:0000256" key="4">
    <source>
        <dbReference type="ARBA" id="ARBA00022692"/>
    </source>
</evidence>
<feature type="transmembrane region" description="Helical" evidence="7">
    <location>
        <begin position="299"/>
        <end position="318"/>
    </location>
</feature>
<proteinExistence type="inferred from homology"/>
<evidence type="ECO:0000259" key="8">
    <source>
        <dbReference type="Pfam" id="PF01757"/>
    </source>
</evidence>
<dbReference type="Proteomes" id="UP000283492">
    <property type="component" value="Unassembled WGS sequence"/>
</dbReference>
<dbReference type="RefSeq" id="WP_007882194.1">
    <property type="nucleotide sequence ID" value="NZ_CABJFX010000029.1"/>
</dbReference>
<evidence type="ECO:0000313" key="10">
    <source>
        <dbReference type="EMBL" id="RHE99127.1"/>
    </source>
</evidence>
<keyword evidence="4 7" id="KW-0812">Transmembrane</keyword>
<dbReference type="Proteomes" id="UP000286271">
    <property type="component" value="Unassembled WGS sequence"/>
</dbReference>
<feature type="transmembrane region" description="Helical" evidence="7">
    <location>
        <begin position="175"/>
        <end position="195"/>
    </location>
</feature>
<evidence type="ECO:0000256" key="5">
    <source>
        <dbReference type="ARBA" id="ARBA00022989"/>
    </source>
</evidence>
<dbReference type="Pfam" id="PF01757">
    <property type="entry name" value="Acyl_transf_3"/>
    <property type="match status" value="1"/>
</dbReference>
<keyword evidence="10" id="KW-0808">Transferase</keyword>
<dbReference type="PANTHER" id="PTHR40074">
    <property type="entry name" value="O-ACETYLTRANSFERASE WECH"/>
    <property type="match status" value="1"/>
</dbReference>
<reference evidence="11 12" key="1">
    <citation type="submission" date="2018-08" db="EMBL/GenBank/DDBJ databases">
        <title>A genome reference for cultivated species of the human gut microbiota.</title>
        <authorList>
            <person name="Zou Y."/>
            <person name="Xue W."/>
            <person name="Luo G."/>
        </authorList>
    </citation>
    <scope>NUCLEOTIDE SEQUENCE [LARGE SCALE GENOMIC DNA]</scope>
    <source>
        <strain evidence="10 12">AM27-11</strain>
        <strain evidence="9 11">AM42-1AC</strain>
    </source>
</reference>
<sequence length="340" mass="39761">MSEVKEIKKRIDFLDYLKAICVIMVIITHYDWADKDSPFFTMLINMAVPVFMIISGYNFAMSNRKKTGGNLKKMYAWEMIKPKLIRFLVPFFTVCLIEIVLLVIEDKHINPPRIFLLGAYGPGSYYVPIMIQLLVIFPIIYKLVEKNARLGIALSGAANLLFEIGVKIFDMDKYYYRLNIGRYLLLIAFGCYLYLYPEHRVKKYQLISMFLIGLGYIVAVFGFNWDIILFGYWKTTAMPIAFYIFPIIILLFRRYYHIKLPGVIGNTLTWIGQASYHIFLVQMVYYHFELGGRLMASTWYIALPFNILVTVAAGLAFYEADCRFIRNMKYLKFKAKRRVA</sequence>
<evidence type="ECO:0000256" key="2">
    <source>
        <dbReference type="ARBA" id="ARBA00007400"/>
    </source>
</evidence>
<comment type="similarity">
    <text evidence="2">Belongs to the acyltransferase 3 family.</text>
</comment>
<feature type="transmembrane region" description="Helical" evidence="7">
    <location>
        <begin position="237"/>
        <end position="256"/>
    </location>
</feature>
<evidence type="ECO:0000256" key="1">
    <source>
        <dbReference type="ARBA" id="ARBA00004651"/>
    </source>
</evidence>
<evidence type="ECO:0000313" key="11">
    <source>
        <dbReference type="Proteomes" id="UP000283492"/>
    </source>
</evidence>
<keyword evidence="6 7" id="KW-0472">Membrane</keyword>
<dbReference type="InterPro" id="IPR002656">
    <property type="entry name" value="Acyl_transf_3_dom"/>
</dbReference>
<organism evidence="10 12">
    <name type="scientific">Roseburia inulinivorans</name>
    <dbReference type="NCBI Taxonomy" id="360807"/>
    <lineage>
        <taxon>Bacteria</taxon>
        <taxon>Bacillati</taxon>
        <taxon>Bacillota</taxon>
        <taxon>Clostridia</taxon>
        <taxon>Lachnospirales</taxon>
        <taxon>Lachnospiraceae</taxon>
        <taxon>Roseburia</taxon>
    </lineage>
</organism>
<dbReference type="PANTHER" id="PTHR40074:SF2">
    <property type="entry name" value="O-ACETYLTRANSFERASE WECH"/>
    <property type="match status" value="1"/>
</dbReference>
<protein>
    <submittedName>
        <fullName evidence="10">Acyltransferase</fullName>
    </submittedName>
</protein>
<feature type="transmembrane region" description="Helical" evidence="7">
    <location>
        <begin position="207"/>
        <end position="225"/>
    </location>
</feature>
<evidence type="ECO:0000256" key="3">
    <source>
        <dbReference type="ARBA" id="ARBA00022475"/>
    </source>
</evidence>
<dbReference type="AlphaFoldDB" id="A0A3R6ENP8"/>
<keyword evidence="3" id="KW-1003">Cell membrane</keyword>
<comment type="caution">
    <text evidence="10">The sequence shown here is derived from an EMBL/GenBank/DDBJ whole genome shotgun (WGS) entry which is preliminary data.</text>
</comment>
<keyword evidence="5 7" id="KW-1133">Transmembrane helix</keyword>
<keyword evidence="10" id="KW-0012">Acyltransferase</keyword>
<feature type="transmembrane region" description="Helical" evidence="7">
    <location>
        <begin position="124"/>
        <end position="143"/>
    </location>
</feature>
<accession>A0A3R6ENP8</accession>
<dbReference type="GO" id="GO:0009246">
    <property type="term" value="P:enterobacterial common antigen biosynthetic process"/>
    <property type="evidence" value="ECO:0007669"/>
    <property type="project" value="TreeGrafter"/>
</dbReference>
<feature type="transmembrane region" description="Helical" evidence="7">
    <location>
        <begin position="12"/>
        <end position="30"/>
    </location>
</feature>
<evidence type="ECO:0000313" key="9">
    <source>
        <dbReference type="EMBL" id="RHA85484.1"/>
    </source>
</evidence>
<feature type="transmembrane region" description="Helical" evidence="7">
    <location>
        <begin position="268"/>
        <end position="287"/>
    </location>
</feature>
<evidence type="ECO:0000313" key="12">
    <source>
        <dbReference type="Proteomes" id="UP000286271"/>
    </source>
</evidence>
<dbReference type="GO" id="GO:0016413">
    <property type="term" value="F:O-acetyltransferase activity"/>
    <property type="evidence" value="ECO:0007669"/>
    <property type="project" value="TreeGrafter"/>
</dbReference>
<feature type="transmembrane region" description="Helical" evidence="7">
    <location>
        <begin position="150"/>
        <end position="169"/>
    </location>
</feature>
<name>A0A3R6ENP8_9FIRM</name>
<dbReference type="GeneID" id="75162648"/>
<gene>
    <name evidence="10" type="ORF">DW707_05310</name>
    <name evidence="9" type="ORF">DW914_14205</name>
</gene>
<feature type="domain" description="Acyltransferase 3" evidence="8">
    <location>
        <begin position="12"/>
        <end position="288"/>
    </location>
</feature>
<dbReference type="EMBL" id="QSFX01000029">
    <property type="protein sequence ID" value="RHA85484.1"/>
    <property type="molecule type" value="Genomic_DNA"/>
</dbReference>